<dbReference type="Pfam" id="PF00069">
    <property type="entry name" value="Pkinase"/>
    <property type="match status" value="1"/>
</dbReference>
<keyword evidence="5 20" id="KW-0812">Transmembrane</keyword>
<evidence type="ECO:0000256" key="17">
    <source>
        <dbReference type="ARBA" id="ARBA00048679"/>
    </source>
</evidence>
<reference evidence="23" key="1">
    <citation type="submission" date="2019-09" db="EMBL/GenBank/DDBJ databases">
        <title>Draft genome information of white flower Hibiscus syriacus.</title>
        <authorList>
            <person name="Kim Y.-M."/>
        </authorList>
    </citation>
    <scope>NUCLEOTIDE SEQUENCE [LARGE SCALE GENOMIC DNA]</scope>
    <source>
        <strain evidence="23">YM2019G1</strain>
    </source>
</reference>
<dbReference type="CDD" id="cd00054">
    <property type="entry name" value="EGF_CA"/>
    <property type="match status" value="1"/>
</dbReference>
<dbReference type="PROSITE" id="PS00108">
    <property type="entry name" value="PROTEIN_KINASE_ST"/>
    <property type="match status" value="1"/>
</dbReference>
<keyword evidence="2 18" id="KW-0723">Serine/threonine-protein kinase</keyword>
<feature type="domain" description="Bulb-type lectin" evidence="22">
    <location>
        <begin position="49"/>
        <end position="167"/>
    </location>
</feature>
<dbReference type="GO" id="GO:0004674">
    <property type="term" value="F:protein serine/threonine kinase activity"/>
    <property type="evidence" value="ECO:0007669"/>
    <property type="project" value="UniProtKB-KW"/>
</dbReference>
<evidence type="ECO:0000259" key="21">
    <source>
        <dbReference type="PROSITE" id="PS50011"/>
    </source>
</evidence>
<dbReference type="EMBL" id="VEPZ02000966">
    <property type="protein sequence ID" value="KAE8706875.1"/>
    <property type="molecule type" value="Genomic_DNA"/>
</dbReference>
<dbReference type="PROSITE" id="PS50927">
    <property type="entry name" value="BULB_LECTIN"/>
    <property type="match status" value="1"/>
</dbReference>
<dbReference type="InterPro" id="IPR017441">
    <property type="entry name" value="Protein_kinase_ATP_BS"/>
</dbReference>
<dbReference type="FunFam" id="2.90.10.10:FF:000013">
    <property type="entry name" value="G-type lectin S-receptor-like serine/threonine-protein kinase LECRK1"/>
    <property type="match status" value="1"/>
</dbReference>
<dbReference type="InterPro" id="IPR011009">
    <property type="entry name" value="Kinase-like_dom_sf"/>
</dbReference>
<comment type="catalytic activity">
    <reaction evidence="16 18">
        <text>L-threonyl-[protein] + ATP = O-phospho-L-threonyl-[protein] + ADP + H(+)</text>
        <dbReference type="Rhea" id="RHEA:46608"/>
        <dbReference type="Rhea" id="RHEA-COMP:11060"/>
        <dbReference type="Rhea" id="RHEA-COMP:11605"/>
        <dbReference type="ChEBI" id="CHEBI:15378"/>
        <dbReference type="ChEBI" id="CHEBI:30013"/>
        <dbReference type="ChEBI" id="CHEBI:30616"/>
        <dbReference type="ChEBI" id="CHEBI:61977"/>
        <dbReference type="ChEBI" id="CHEBI:456216"/>
        <dbReference type="EC" id="2.7.11.1"/>
    </reaction>
</comment>
<keyword evidence="3" id="KW-0245">EGF-like domain</keyword>
<comment type="subcellular location">
    <subcellularLocation>
        <location evidence="1">Membrane</location>
        <topology evidence="1">Single-pass type I membrane protein</topology>
    </subcellularLocation>
</comment>
<dbReference type="InterPro" id="IPR001480">
    <property type="entry name" value="Bulb-type_lectin_dom"/>
</dbReference>
<evidence type="ECO:0000256" key="1">
    <source>
        <dbReference type="ARBA" id="ARBA00004479"/>
    </source>
</evidence>
<keyword evidence="7" id="KW-0430">Lectin</keyword>
<comment type="similarity">
    <text evidence="18">Belongs to the protein kinase superfamily. Ser/Thr protein kinase family.</text>
</comment>
<dbReference type="SMART" id="SM00108">
    <property type="entry name" value="B_lectin"/>
    <property type="match status" value="2"/>
</dbReference>
<dbReference type="InterPro" id="IPR000719">
    <property type="entry name" value="Prot_kinase_dom"/>
</dbReference>
<dbReference type="InterPro" id="IPR024171">
    <property type="entry name" value="SRK-like_kinase"/>
</dbReference>
<evidence type="ECO:0000256" key="16">
    <source>
        <dbReference type="ARBA" id="ARBA00047899"/>
    </source>
</evidence>
<dbReference type="Gene3D" id="3.30.200.20">
    <property type="entry name" value="Phosphorylase Kinase, domain 1"/>
    <property type="match status" value="1"/>
</dbReference>
<keyword evidence="11 20" id="KW-1133">Transmembrane helix</keyword>
<dbReference type="InterPro" id="IPR051343">
    <property type="entry name" value="G-type_lectin_kinases/EP1-like"/>
</dbReference>
<dbReference type="FunFam" id="1.10.510.10:FF:000237">
    <property type="entry name" value="G-type lectin S-receptor-like serine/threonine-protein kinase"/>
    <property type="match status" value="1"/>
</dbReference>
<comment type="caution">
    <text evidence="23">The sequence shown here is derived from an EMBL/GenBank/DDBJ whole genome shotgun (WGS) entry which is preliminary data.</text>
</comment>
<keyword evidence="9 18" id="KW-0418">Kinase</keyword>
<accession>A0A6A3AUW2</accession>
<dbReference type="GO" id="GO:0005524">
    <property type="term" value="F:ATP binding"/>
    <property type="evidence" value="ECO:0007669"/>
    <property type="project" value="UniProtKB-UniRule"/>
</dbReference>
<dbReference type="InterPro" id="IPR008271">
    <property type="entry name" value="Ser/Thr_kinase_AS"/>
</dbReference>
<evidence type="ECO:0000313" key="23">
    <source>
        <dbReference type="EMBL" id="KAE8706875.1"/>
    </source>
</evidence>
<dbReference type="SUPFAM" id="SSF56112">
    <property type="entry name" value="Protein kinase-like (PK-like)"/>
    <property type="match status" value="1"/>
</dbReference>
<feature type="domain" description="Protein kinase" evidence="21">
    <location>
        <begin position="520"/>
        <end position="803"/>
    </location>
</feature>
<evidence type="ECO:0000313" key="24">
    <source>
        <dbReference type="Proteomes" id="UP000436088"/>
    </source>
</evidence>
<evidence type="ECO:0000256" key="5">
    <source>
        <dbReference type="ARBA" id="ARBA00022692"/>
    </source>
</evidence>
<keyword evidence="14" id="KW-0675">Receptor</keyword>
<evidence type="ECO:0000256" key="15">
    <source>
        <dbReference type="ARBA" id="ARBA00023180"/>
    </source>
</evidence>
<dbReference type="FunFam" id="3.30.200.20:FF:000059">
    <property type="entry name" value="S-receptor-like serine/threonine-protein kinase"/>
    <property type="match status" value="1"/>
</dbReference>
<organism evidence="23 24">
    <name type="scientific">Hibiscus syriacus</name>
    <name type="common">Rose of Sharon</name>
    <dbReference type="NCBI Taxonomy" id="106335"/>
    <lineage>
        <taxon>Eukaryota</taxon>
        <taxon>Viridiplantae</taxon>
        <taxon>Streptophyta</taxon>
        <taxon>Embryophyta</taxon>
        <taxon>Tracheophyta</taxon>
        <taxon>Spermatophyta</taxon>
        <taxon>Magnoliopsida</taxon>
        <taxon>eudicotyledons</taxon>
        <taxon>Gunneridae</taxon>
        <taxon>Pentapetalae</taxon>
        <taxon>rosids</taxon>
        <taxon>malvids</taxon>
        <taxon>Malvales</taxon>
        <taxon>Malvaceae</taxon>
        <taxon>Malvoideae</taxon>
        <taxon>Hibiscus</taxon>
    </lineage>
</organism>
<dbReference type="Pfam" id="PF00954">
    <property type="entry name" value="S_locus_glycop"/>
    <property type="match status" value="1"/>
</dbReference>
<evidence type="ECO:0000256" key="18">
    <source>
        <dbReference type="PIRNR" id="PIRNR000641"/>
    </source>
</evidence>
<keyword evidence="8 18" id="KW-0547">Nucleotide-binding</keyword>
<feature type="transmembrane region" description="Helical" evidence="20">
    <location>
        <begin position="16"/>
        <end position="39"/>
    </location>
</feature>
<feature type="binding site" evidence="19">
    <location>
        <position position="550"/>
    </location>
    <ligand>
        <name>ATP</name>
        <dbReference type="ChEBI" id="CHEBI:30616"/>
    </ligand>
</feature>
<keyword evidence="13" id="KW-1015">Disulfide bond</keyword>
<evidence type="ECO:0000259" key="22">
    <source>
        <dbReference type="PROSITE" id="PS50927"/>
    </source>
</evidence>
<dbReference type="Gene3D" id="2.90.10.10">
    <property type="entry name" value="Bulb-type lectin domain"/>
    <property type="match status" value="2"/>
</dbReference>
<dbReference type="Proteomes" id="UP000436088">
    <property type="component" value="Unassembled WGS sequence"/>
</dbReference>
<evidence type="ECO:0000256" key="3">
    <source>
        <dbReference type="ARBA" id="ARBA00022536"/>
    </source>
</evidence>
<dbReference type="InterPro" id="IPR000858">
    <property type="entry name" value="S_locus_glycoprot_dom"/>
</dbReference>
<dbReference type="PROSITE" id="PS00107">
    <property type="entry name" value="PROTEIN_KINASE_ATP"/>
    <property type="match status" value="1"/>
</dbReference>
<keyword evidence="6" id="KW-0732">Signal</keyword>
<dbReference type="GO" id="GO:0048544">
    <property type="term" value="P:recognition of pollen"/>
    <property type="evidence" value="ECO:0007669"/>
    <property type="project" value="InterPro"/>
</dbReference>
<keyword evidence="12 20" id="KW-0472">Membrane</keyword>
<dbReference type="AlphaFoldDB" id="A0A6A3AUW2"/>
<keyword evidence="15" id="KW-0325">Glycoprotein</keyword>
<evidence type="ECO:0000256" key="10">
    <source>
        <dbReference type="ARBA" id="ARBA00022840"/>
    </source>
</evidence>
<dbReference type="PROSITE" id="PS50011">
    <property type="entry name" value="PROTEIN_KINASE_DOM"/>
    <property type="match status" value="1"/>
</dbReference>
<protein>
    <recommendedName>
        <fullName evidence="18">Receptor-like serine/threonine-protein kinase</fullName>
        <ecNumber evidence="18">2.7.11.1</ecNumber>
    </recommendedName>
</protein>
<dbReference type="InterPro" id="IPR036426">
    <property type="entry name" value="Bulb-type_lectin_dom_sf"/>
</dbReference>
<dbReference type="Pfam" id="PF01453">
    <property type="entry name" value="B_lectin"/>
    <property type="match status" value="1"/>
</dbReference>
<dbReference type="PIRSF" id="PIRSF000641">
    <property type="entry name" value="SRK"/>
    <property type="match status" value="1"/>
</dbReference>
<dbReference type="PANTHER" id="PTHR47976">
    <property type="entry name" value="G-TYPE LECTIN S-RECEPTOR-LIKE SERINE/THREONINE-PROTEIN KINASE SD2-5"/>
    <property type="match status" value="1"/>
</dbReference>
<evidence type="ECO:0000256" key="6">
    <source>
        <dbReference type="ARBA" id="ARBA00022729"/>
    </source>
</evidence>
<dbReference type="GO" id="GO:0030246">
    <property type="term" value="F:carbohydrate binding"/>
    <property type="evidence" value="ECO:0007669"/>
    <property type="project" value="UniProtKB-KW"/>
</dbReference>
<evidence type="ECO:0000256" key="13">
    <source>
        <dbReference type="ARBA" id="ARBA00023157"/>
    </source>
</evidence>
<feature type="transmembrane region" description="Helical" evidence="20">
    <location>
        <begin position="460"/>
        <end position="482"/>
    </location>
</feature>
<keyword evidence="4 18" id="KW-0808">Transferase</keyword>
<dbReference type="FunFam" id="2.90.10.10:FF:000026">
    <property type="entry name" value="Serine/threonine-protein kinase"/>
    <property type="match status" value="1"/>
</dbReference>
<keyword evidence="24" id="KW-1185">Reference proteome</keyword>
<evidence type="ECO:0000256" key="14">
    <source>
        <dbReference type="ARBA" id="ARBA00023170"/>
    </source>
</evidence>
<evidence type="ECO:0000256" key="20">
    <source>
        <dbReference type="SAM" id="Phobius"/>
    </source>
</evidence>
<proteinExistence type="inferred from homology"/>
<evidence type="ECO:0000256" key="9">
    <source>
        <dbReference type="ARBA" id="ARBA00022777"/>
    </source>
</evidence>
<dbReference type="CDD" id="cd14066">
    <property type="entry name" value="STKc_IRAK"/>
    <property type="match status" value="1"/>
</dbReference>
<evidence type="ECO:0000256" key="11">
    <source>
        <dbReference type="ARBA" id="ARBA00022989"/>
    </source>
</evidence>
<sequence length="806" mass="90745">MQNSFISLNQIHNRLIILYTDTMVAISFLFLLCFLSFHLHAVAQPRNSNISLGSSLTPTGRPAWLSPSGLYGFGFYSQGNGYGVGVFLAGVPQKTVVWTANRDDAPVPSTISLVLTTDGRLVLRSPQGQEESIVSDSSQKIDAAAMHDTGNFVLFNSDNDKIWQSFDYPTTTILPRQVLSAGKELFSSVSETDQSRGIFRLKMQGDGNLVQYPVDTPDTAPYAYYASNTAGRGDNVTLNLDDDGHLYLLNSTDYNVKNLIRGGYETNRTIYLMKIDPDGIFRLYSYRLNQNGNRSVIWSSTDDKCAPKGLCGLNGYCVNLDEEVDCRCLPGFVPVMEGNFTAGCQRNFSSDSCKNNDGRIRYIIQTAENTVWEYTEYSKLSLRTREECETTCSQDCNCDAAMFKDGKCNKQRLPLRYGRRDIGDSNVALIKVGIISSSNESRKHDDDVVKDRKGKTHRDILIIGLSLTGFSIMVLVISMALIHRSRVFRYKRFSADGDMRLCENVAPISFSFAEIELMTNHFQEEIGKGAFGTVYKGMMTIDGSKVVAVKRLDNISNQGEREFQNEMQIIGRTHHRNLVRLLGYCHDGANRLLIYDYMINGSLADVLFTPERRPDWNERVEIARNIARGLLYLHEECETQIIHCDIKSQNILIDENGQAKISDFGLAKLLKPDQTKTFTGIRGTRGYVAPEWHRKLPVTVKADVYSFGVVLLEIICCRRSVNWSLSDEEAVLEEWVYDCYQAGEVWKIVGEEEVDMKQLERMVSVGLWCILDEPTLRPSMKKVLLMLEGTVEIPMPPCPTSFFSAM</sequence>
<dbReference type="GO" id="GO:0016020">
    <property type="term" value="C:membrane"/>
    <property type="evidence" value="ECO:0007669"/>
    <property type="project" value="UniProtKB-SubCell"/>
</dbReference>
<keyword evidence="10 18" id="KW-0067">ATP-binding</keyword>
<evidence type="ECO:0000256" key="2">
    <source>
        <dbReference type="ARBA" id="ARBA00022527"/>
    </source>
</evidence>
<evidence type="ECO:0000256" key="12">
    <source>
        <dbReference type="ARBA" id="ARBA00023136"/>
    </source>
</evidence>
<comment type="catalytic activity">
    <reaction evidence="17 18">
        <text>L-seryl-[protein] + ATP = O-phospho-L-seryl-[protein] + ADP + H(+)</text>
        <dbReference type="Rhea" id="RHEA:17989"/>
        <dbReference type="Rhea" id="RHEA-COMP:9863"/>
        <dbReference type="Rhea" id="RHEA-COMP:11604"/>
        <dbReference type="ChEBI" id="CHEBI:15378"/>
        <dbReference type="ChEBI" id="CHEBI:29999"/>
        <dbReference type="ChEBI" id="CHEBI:30616"/>
        <dbReference type="ChEBI" id="CHEBI:83421"/>
        <dbReference type="ChEBI" id="CHEBI:456216"/>
        <dbReference type="EC" id="2.7.11.1"/>
    </reaction>
</comment>
<dbReference type="SMART" id="SM00220">
    <property type="entry name" value="S_TKc"/>
    <property type="match status" value="1"/>
</dbReference>
<gene>
    <name evidence="23" type="ORF">F3Y22_tig00110387pilonHSYRG00064</name>
</gene>
<dbReference type="EC" id="2.7.11.1" evidence="18"/>
<dbReference type="PANTHER" id="PTHR47976:SF7">
    <property type="entry name" value="RECEPTOR-LIKE SERINE_THREONINE-PROTEIN KINASE"/>
    <property type="match status" value="1"/>
</dbReference>
<evidence type="ECO:0000256" key="19">
    <source>
        <dbReference type="PROSITE-ProRule" id="PRU10141"/>
    </source>
</evidence>
<dbReference type="Gene3D" id="1.10.510.10">
    <property type="entry name" value="Transferase(Phosphotransferase) domain 1"/>
    <property type="match status" value="1"/>
</dbReference>
<evidence type="ECO:0000256" key="4">
    <source>
        <dbReference type="ARBA" id="ARBA00022679"/>
    </source>
</evidence>
<evidence type="ECO:0000256" key="8">
    <source>
        <dbReference type="ARBA" id="ARBA00022741"/>
    </source>
</evidence>
<evidence type="ECO:0000256" key="7">
    <source>
        <dbReference type="ARBA" id="ARBA00022734"/>
    </source>
</evidence>
<dbReference type="SUPFAM" id="SSF51110">
    <property type="entry name" value="alpha-D-mannose-specific plant lectins"/>
    <property type="match status" value="2"/>
</dbReference>
<name>A0A6A3AUW2_HIBSY</name>